<protein>
    <submittedName>
        <fullName evidence="1">Uncharacterized protein</fullName>
    </submittedName>
</protein>
<organism evidence="1">
    <name type="scientific">marine sediment metagenome</name>
    <dbReference type="NCBI Taxonomy" id="412755"/>
    <lineage>
        <taxon>unclassified sequences</taxon>
        <taxon>metagenomes</taxon>
        <taxon>ecological metagenomes</taxon>
    </lineage>
</organism>
<accession>A0A0F8YK15</accession>
<gene>
    <name evidence="1" type="ORF">LCGC14_2810360</name>
</gene>
<evidence type="ECO:0000313" key="1">
    <source>
        <dbReference type="EMBL" id="KKK81747.1"/>
    </source>
</evidence>
<dbReference type="EMBL" id="LAZR01052987">
    <property type="protein sequence ID" value="KKK81747.1"/>
    <property type="molecule type" value="Genomic_DNA"/>
</dbReference>
<comment type="caution">
    <text evidence="1">The sequence shown here is derived from an EMBL/GenBank/DDBJ whole genome shotgun (WGS) entry which is preliminary data.</text>
</comment>
<sequence>MSTIAKLKKDIKLGKKCVAHWLRMRTDPECKETPQGYDCPYCCEYGSSCRGCPIRKRMGATQCEETPFYDAKDAWFDKGLGRKGAKVWQHAATAELNFLRRIVRNLQAKLRRWEKPSGK</sequence>
<name>A0A0F8YK15_9ZZZZ</name>
<dbReference type="AlphaFoldDB" id="A0A0F8YK15"/>
<reference evidence="1" key="1">
    <citation type="journal article" date="2015" name="Nature">
        <title>Complex archaea that bridge the gap between prokaryotes and eukaryotes.</title>
        <authorList>
            <person name="Spang A."/>
            <person name="Saw J.H."/>
            <person name="Jorgensen S.L."/>
            <person name="Zaremba-Niedzwiedzka K."/>
            <person name="Martijn J."/>
            <person name="Lind A.E."/>
            <person name="van Eijk R."/>
            <person name="Schleper C."/>
            <person name="Guy L."/>
            <person name="Ettema T.J."/>
        </authorList>
    </citation>
    <scope>NUCLEOTIDE SEQUENCE</scope>
</reference>
<proteinExistence type="predicted"/>